<reference evidence="3 4" key="1">
    <citation type="submission" date="2016-11" db="EMBL/GenBank/DDBJ databases">
        <authorList>
            <person name="Jaros S."/>
            <person name="Januszkiewicz K."/>
            <person name="Wedrychowicz H."/>
        </authorList>
    </citation>
    <scope>NUCLEOTIDE SEQUENCE [LARGE SCALE GENOMIC DNA]</scope>
    <source>
        <strain evidence="3 4">DSM 21758</strain>
    </source>
</reference>
<sequence>MVKYDTLIKLLCSLEKEKEKGITFINENSKDYFISYSDMYEEALFLLGYIQQVGIKSGDKILLQLNNNFDFIRTLWACILGGIIPVTAPLGYSEEHRIMIFKLLKMMQNSYLVVNKELIEYMNDVLANKGFVNEFESMQSRIIMIDAVNLTPKKGVIQNKIDVDKALIQFSSGSTGNPKGVVLTYRNLMSNIYAIIKASKQVNTDSTLSWMPLSHGIGLIGFHLTPLAANINQHIMDTRMFLNKPISWLKKASEYKVTFTSSPNFGFKYILENFNTEVMSGVDLSAIKLIYNGAEPVSVELCKNFLNIMSKYKLKNCVMFPVYGMTEASLAISFPLVGETLNEVTLNRKNLSIDNKIKIENFEEPNLTATFVNLGYPVEDCQVRICNDCDEDVGEEVIGNIQIKGKNVFLKYFNNEDNMNNYFTKDKWFKTGDVGCIINSRLIVTGRKKDIIFVNGSNFYPQDLERIAAKQSGIKQEFIIATSIFNELLQKDEIILFIASSLSKEEFCKVIKKIKKGMLKEIGLELKVVIPISNIPKTNSGKPQRFKLAKKYLNKDFDSIIQEYGEYILFNENSECVEVIYSETEKQILDICIEILGDTDIGLNNNLIEYGGNSIKLTQIHSKLEKIYPNKITIGNIFSYPTIKKLAEFIDQQNKELIETIQKPIDLVNRTIREESRYDKIRSFIVDERLSNLINMSNYLDVHVKDILTGIFIYSLYVATDNPIVSIQTLLTSENMIVPISVNINNIENMMEIFTVIKRNCEENNGQTIFSEISQNSSITENHLELQYIICEKKLINNNQFLNIYDVILTLDITDKYINLEWNCNNKMMLKELISDLCRLFDEILDNMIANFNLLVE</sequence>
<dbReference type="InterPro" id="IPR009081">
    <property type="entry name" value="PP-bd_ACP"/>
</dbReference>
<organism evidence="3 4">
    <name type="scientific">Clostridium cavendishii DSM 21758</name>
    <dbReference type="NCBI Taxonomy" id="1121302"/>
    <lineage>
        <taxon>Bacteria</taxon>
        <taxon>Bacillati</taxon>
        <taxon>Bacillota</taxon>
        <taxon>Clostridia</taxon>
        <taxon>Eubacteriales</taxon>
        <taxon>Clostridiaceae</taxon>
        <taxon>Clostridium</taxon>
    </lineage>
</organism>
<dbReference type="GO" id="GO:0016874">
    <property type="term" value="F:ligase activity"/>
    <property type="evidence" value="ECO:0007669"/>
    <property type="project" value="UniProtKB-KW"/>
</dbReference>
<dbReference type="SUPFAM" id="SSF56801">
    <property type="entry name" value="Acetyl-CoA synthetase-like"/>
    <property type="match status" value="1"/>
</dbReference>
<dbReference type="Proteomes" id="UP000184310">
    <property type="component" value="Unassembled WGS sequence"/>
</dbReference>
<accession>A0A1M6KWG9</accession>
<dbReference type="SUPFAM" id="SSF47336">
    <property type="entry name" value="ACP-like"/>
    <property type="match status" value="1"/>
</dbReference>
<dbReference type="InterPro" id="IPR042099">
    <property type="entry name" value="ANL_N_sf"/>
</dbReference>
<dbReference type="Pfam" id="PF00501">
    <property type="entry name" value="AMP-binding"/>
    <property type="match status" value="1"/>
</dbReference>
<dbReference type="PANTHER" id="PTHR22754:SF32">
    <property type="entry name" value="DISCO-INTERACTING PROTEIN 2"/>
    <property type="match status" value="1"/>
</dbReference>
<feature type="domain" description="Carrier" evidence="2">
    <location>
        <begin position="579"/>
        <end position="654"/>
    </location>
</feature>
<comment type="similarity">
    <text evidence="1">Belongs to the ATP-dependent AMP-binding enzyme family.</text>
</comment>
<evidence type="ECO:0000256" key="1">
    <source>
        <dbReference type="ARBA" id="ARBA00006432"/>
    </source>
</evidence>
<dbReference type="GO" id="GO:0006633">
    <property type="term" value="P:fatty acid biosynthetic process"/>
    <property type="evidence" value="ECO:0007669"/>
    <property type="project" value="TreeGrafter"/>
</dbReference>
<dbReference type="Gene3D" id="3.30.300.30">
    <property type="match status" value="1"/>
</dbReference>
<dbReference type="InterPro" id="IPR020845">
    <property type="entry name" value="AMP-binding_CS"/>
</dbReference>
<dbReference type="PANTHER" id="PTHR22754">
    <property type="entry name" value="DISCO-INTERACTING PROTEIN 2 DIP2 -RELATED"/>
    <property type="match status" value="1"/>
</dbReference>
<dbReference type="Pfam" id="PF00550">
    <property type="entry name" value="PP-binding"/>
    <property type="match status" value="1"/>
</dbReference>
<dbReference type="AlphaFoldDB" id="A0A1M6KWG9"/>
<dbReference type="EMBL" id="FQZB01000009">
    <property type="protein sequence ID" value="SHJ63244.1"/>
    <property type="molecule type" value="Genomic_DNA"/>
</dbReference>
<dbReference type="InterPro" id="IPR045851">
    <property type="entry name" value="AMP-bd_C_sf"/>
</dbReference>
<evidence type="ECO:0000259" key="2">
    <source>
        <dbReference type="PROSITE" id="PS50075"/>
    </source>
</evidence>
<dbReference type="PROSITE" id="PS00455">
    <property type="entry name" value="AMP_BINDING"/>
    <property type="match status" value="1"/>
</dbReference>
<protein>
    <submittedName>
        <fullName evidence="3">Acyl-CoA synthetase (AMP-forming)/AMP-acid ligase II</fullName>
    </submittedName>
</protein>
<dbReference type="GO" id="GO:0070566">
    <property type="term" value="F:adenylyltransferase activity"/>
    <property type="evidence" value="ECO:0007669"/>
    <property type="project" value="TreeGrafter"/>
</dbReference>
<gene>
    <name evidence="3" type="ORF">SAMN02745163_02316</name>
</gene>
<keyword evidence="4" id="KW-1185">Reference proteome</keyword>
<evidence type="ECO:0000313" key="3">
    <source>
        <dbReference type="EMBL" id="SHJ63244.1"/>
    </source>
</evidence>
<dbReference type="Gene3D" id="3.40.50.12780">
    <property type="entry name" value="N-terminal domain of ligase-like"/>
    <property type="match status" value="1"/>
</dbReference>
<dbReference type="RefSeq" id="WP_072987477.1">
    <property type="nucleotide sequence ID" value="NZ_FQZB01000009.1"/>
</dbReference>
<dbReference type="OrthoDB" id="9803968at2"/>
<dbReference type="InterPro" id="IPR000873">
    <property type="entry name" value="AMP-dep_synth/lig_dom"/>
</dbReference>
<dbReference type="PROSITE" id="PS50075">
    <property type="entry name" value="CARRIER"/>
    <property type="match status" value="1"/>
</dbReference>
<dbReference type="Gene3D" id="1.10.1200.10">
    <property type="entry name" value="ACP-like"/>
    <property type="match status" value="1"/>
</dbReference>
<evidence type="ECO:0000313" key="4">
    <source>
        <dbReference type="Proteomes" id="UP000184310"/>
    </source>
</evidence>
<proteinExistence type="inferred from homology"/>
<dbReference type="InterPro" id="IPR036736">
    <property type="entry name" value="ACP-like_sf"/>
</dbReference>
<keyword evidence="3" id="KW-0436">Ligase</keyword>
<dbReference type="STRING" id="1121302.SAMN02745163_02316"/>
<name>A0A1M6KWG9_9CLOT</name>
<dbReference type="GO" id="GO:0005886">
    <property type="term" value="C:plasma membrane"/>
    <property type="evidence" value="ECO:0007669"/>
    <property type="project" value="TreeGrafter"/>
</dbReference>